<dbReference type="AlphaFoldDB" id="A0AAX6BT12"/>
<keyword evidence="2" id="KW-0812">Transmembrane</keyword>
<name>A0AAX6BT12_PRIMG</name>
<proteinExistence type="predicted"/>
<evidence type="ECO:0000256" key="2">
    <source>
        <dbReference type="SAM" id="Phobius"/>
    </source>
</evidence>
<dbReference type="RefSeq" id="WP_310876660.1">
    <property type="nucleotide sequence ID" value="NZ_BSYK01000004.1"/>
</dbReference>
<accession>A0AAX6BT12</accession>
<evidence type="ECO:0008006" key="5">
    <source>
        <dbReference type="Google" id="ProtNLM"/>
    </source>
</evidence>
<keyword evidence="2" id="KW-1133">Transmembrane helix</keyword>
<protein>
    <recommendedName>
        <fullName evidence="5">Lipoprotein</fullName>
    </recommendedName>
</protein>
<feature type="region of interest" description="Disordered" evidence="1">
    <location>
        <begin position="31"/>
        <end position="60"/>
    </location>
</feature>
<sequence>MKKTTLLIGSFVGFIVILVAVALIFGRTDSPPEKAVSKPIEQTEKTQKEEQASSEKKDSQFNVLEQKGNIKSDLSNQDKYALEESKKTVLAMIQPFSTKEFTGQSANDLKNQIVGNIEKYYTKDSLERYKTDGIIQFYENIGLYSELGDNDNKIINTKVDDYSVIDVSYDKKSKVYIVFLQIKTPEKEGYTGFALKQEEGIYKIQHYSDTNFYTE</sequence>
<dbReference type="EMBL" id="BSYK01000004">
    <property type="protein sequence ID" value="GMG76921.1"/>
    <property type="molecule type" value="Genomic_DNA"/>
</dbReference>
<evidence type="ECO:0000256" key="1">
    <source>
        <dbReference type="SAM" id="MobiDB-lite"/>
    </source>
</evidence>
<reference evidence="3" key="1">
    <citation type="journal article" date="2024" name="Appl Microbiol">
        <title>Effect of kuratsuki Bacillus and Priestia on Taste of Sake.</title>
        <authorList>
            <person name="Kobayashi K."/>
            <person name="Nishida H."/>
        </authorList>
    </citation>
    <scope>NUCLEOTIDE SEQUENCE</scope>
    <source>
        <strain evidence="3">B-12</strain>
    </source>
</reference>
<feature type="transmembrane region" description="Helical" evidence="2">
    <location>
        <begin position="6"/>
        <end position="25"/>
    </location>
</feature>
<feature type="compositionally biased region" description="Basic and acidic residues" evidence="1">
    <location>
        <begin position="31"/>
        <end position="59"/>
    </location>
</feature>
<evidence type="ECO:0000313" key="3">
    <source>
        <dbReference type="EMBL" id="GMG76921.1"/>
    </source>
</evidence>
<evidence type="ECO:0000313" key="4">
    <source>
        <dbReference type="Proteomes" id="UP001165240"/>
    </source>
</evidence>
<keyword evidence="2" id="KW-0472">Membrane</keyword>
<dbReference type="Proteomes" id="UP001165240">
    <property type="component" value="Unassembled WGS sequence"/>
</dbReference>
<comment type="caution">
    <text evidence="3">The sequence shown here is derived from an EMBL/GenBank/DDBJ whole genome shotgun (WGS) entry which is preliminary data.</text>
</comment>
<gene>
    <name evidence="3" type="ORF">ShirakiTB12_53900</name>
</gene>
<organism evidence="3 4">
    <name type="scientific">Priestia megaterium</name>
    <name type="common">Bacillus megaterium</name>
    <dbReference type="NCBI Taxonomy" id="1404"/>
    <lineage>
        <taxon>Bacteria</taxon>
        <taxon>Bacillati</taxon>
        <taxon>Bacillota</taxon>
        <taxon>Bacilli</taxon>
        <taxon>Bacillales</taxon>
        <taxon>Bacillaceae</taxon>
        <taxon>Priestia</taxon>
    </lineage>
</organism>